<keyword evidence="3 5" id="KW-0368">Histidine biosynthesis</keyword>
<evidence type="ECO:0000256" key="4">
    <source>
        <dbReference type="ARBA" id="ARBA00023239"/>
    </source>
</evidence>
<dbReference type="Pfam" id="PF00475">
    <property type="entry name" value="IGPD"/>
    <property type="match status" value="1"/>
</dbReference>
<evidence type="ECO:0000313" key="7">
    <source>
        <dbReference type="Proteomes" id="UP000185093"/>
    </source>
</evidence>
<dbReference type="InterPro" id="IPR020565">
    <property type="entry name" value="ImidazoleglycerP_deHydtase_CS"/>
</dbReference>
<comment type="similarity">
    <text evidence="5">Belongs to the imidazoleglycerol-phosphate dehydratase family.</text>
</comment>
<dbReference type="EC" id="4.2.1.19" evidence="5"/>
<comment type="catalytic activity">
    <reaction evidence="5">
        <text>D-erythro-1-(imidazol-4-yl)glycerol 3-phosphate = 3-(imidazol-4-yl)-2-oxopropyl phosphate + H2O</text>
        <dbReference type="Rhea" id="RHEA:11040"/>
        <dbReference type="ChEBI" id="CHEBI:15377"/>
        <dbReference type="ChEBI" id="CHEBI:57766"/>
        <dbReference type="ChEBI" id="CHEBI:58278"/>
        <dbReference type="EC" id="4.2.1.19"/>
    </reaction>
</comment>
<dbReference type="PANTHER" id="PTHR23133">
    <property type="entry name" value="IMIDAZOLEGLYCEROL-PHOSPHATE DEHYDRATASE HIS7"/>
    <property type="match status" value="1"/>
</dbReference>
<evidence type="ECO:0000256" key="3">
    <source>
        <dbReference type="ARBA" id="ARBA00023102"/>
    </source>
</evidence>
<comment type="subcellular location">
    <subcellularLocation>
        <location evidence="5">Cytoplasm</location>
    </subcellularLocation>
</comment>
<keyword evidence="5" id="KW-0963">Cytoplasm</keyword>
<dbReference type="InterPro" id="IPR020568">
    <property type="entry name" value="Ribosomal_Su5_D2-typ_SF"/>
</dbReference>
<gene>
    <name evidence="5" type="primary">hisB</name>
    <name evidence="6" type="ORF">SAMN05444368_0517</name>
</gene>
<protein>
    <recommendedName>
        <fullName evidence="5">Imidazoleglycerol-phosphate dehydratase</fullName>
        <shortName evidence="5">IGPD</shortName>
        <ecNumber evidence="5">4.2.1.19</ecNumber>
    </recommendedName>
</protein>
<dbReference type="CDD" id="cd07914">
    <property type="entry name" value="IGPD"/>
    <property type="match status" value="1"/>
</dbReference>
<keyword evidence="4 5" id="KW-0456">Lyase</keyword>
<dbReference type="SUPFAM" id="SSF54211">
    <property type="entry name" value="Ribosomal protein S5 domain 2-like"/>
    <property type="match status" value="2"/>
</dbReference>
<evidence type="ECO:0000256" key="2">
    <source>
        <dbReference type="ARBA" id="ARBA00022605"/>
    </source>
</evidence>
<dbReference type="PROSITE" id="PS00954">
    <property type="entry name" value="IGP_DEHYDRATASE_1"/>
    <property type="match status" value="1"/>
</dbReference>
<dbReference type="EMBL" id="FSQZ01000001">
    <property type="protein sequence ID" value="SIN63983.1"/>
    <property type="molecule type" value="Genomic_DNA"/>
</dbReference>
<proteinExistence type="inferred from homology"/>
<evidence type="ECO:0000313" key="6">
    <source>
        <dbReference type="EMBL" id="SIN63983.1"/>
    </source>
</evidence>
<dbReference type="InterPro" id="IPR038494">
    <property type="entry name" value="IGPD_sf"/>
</dbReference>
<evidence type="ECO:0000256" key="5">
    <source>
        <dbReference type="HAMAP-Rule" id="MF_00076"/>
    </source>
</evidence>
<comment type="pathway">
    <text evidence="1 5">Amino-acid biosynthesis; L-histidine biosynthesis; L-histidine from 5-phospho-alpha-D-ribose 1-diphosphate: step 6/9.</text>
</comment>
<keyword evidence="7" id="KW-1185">Reference proteome</keyword>
<comment type="caution">
    <text evidence="6">The sequence shown here is derived from an EMBL/GenBank/DDBJ whole genome shotgun (WGS) entry which is preliminary data.</text>
</comment>
<dbReference type="RefSeq" id="WP_074199174.1">
    <property type="nucleotide sequence ID" value="NZ_FSQZ01000001.1"/>
</dbReference>
<dbReference type="PANTHER" id="PTHR23133:SF2">
    <property type="entry name" value="IMIDAZOLEGLYCEROL-PHOSPHATE DEHYDRATASE"/>
    <property type="match status" value="1"/>
</dbReference>
<accession>A0ABY1JBM8</accession>
<organism evidence="6 7">
    <name type="scientific">Acetomicrobium flavidum</name>
    <dbReference type="NCBI Taxonomy" id="49896"/>
    <lineage>
        <taxon>Bacteria</taxon>
        <taxon>Thermotogati</taxon>
        <taxon>Synergistota</taxon>
        <taxon>Synergistia</taxon>
        <taxon>Synergistales</taxon>
        <taxon>Acetomicrobiaceae</taxon>
        <taxon>Acetomicrobium</taxon>
    </lineage>
</organism>
<evidence type="ECO:0000256" key="1">
    <source>
        <dbReference type="ARBA" id="ARBA00005047"/>
    </source>
</evidence>
<sequence length="188" mass="20599">MYEAFRKTNETNVNVALYPDGQEIVIDVPVAFLGHMLELFFFNAGLGARLKASGDTCVDYHHTTEDVAIVLGRALKEMWMSQPRERYGWAVLPMDGTLVMVALDLSGRGTFVWEASFPSPKCGDFDMELVPEFWQALSREAALTLHIRALSVDNSHHLAEAAFKATGRALRAALKPGSGIASTKGVLA</sequence>
<dbReference type="HAMAP" id="MF_00076">
    <property type="entry name" value="HisB"/>
    <property type="match status" value="1"/>
</dbReference>
<keyword evidence="2 5" id="KW-0028">Amino-acid biosynthesis</keyword>
<name>A0ABY1JBM8_9BACT</name>
<dbReference type="Proteomes" id="UP000185093">
    <property type="component" value="Unassembled WGS sequence"/>
</dbReference>
<dbReference type="Gene3D" id="3.30.230.40">
    <property type="entry name" value="Imidazole glycerol phosphate dehydratase, domain 1"/>
    <property type="match status" value="2"/>
</dbReference>
<dbReference type="InterPro" id="IPR000807">
    <property type="entry name" value="ImidazoleglycerolP_deHydtase"/>
</dbReference>
<reference evidence="6 7" key="1">
    <citation type="submission" date="2016-11" db="EMBL/GenBank/DDBJ databases">
        <authorList>
            <person name="Varghese N."/>
            <person name="Submissions S."/>
        </authorList>
    </citation>
    <scope>NUCLEOTIDE SEQUENCE [LARGE SCALE GENOMIC DNA]</scope>
    <source>
        <strain evidence="6 7">DSM 20664</strain>
    </source>
</reference>